<dbReference type="EMBL" id="APCN01004875">
    <property type="status" value="NOT_ANNOTATED_CDS"/>
    <property type="molecule type" value="Genomic_DNA"/>
</dbReference>
<dbReference type="VEuPathDB" id="VectorBase:AARA017865"/>
<organism evidence="1 2">
    <name type="scientific">Anopheles arabiensis</name>
    <name type="common">Mosquito</name>
    <dbReference type="NCBI Taxonomy" id="7173"/>
    <lineage>
        <taxon>Eukaryota</taxon>
        <taxon>Metazoa</taxon>
        <taxon>Ecdysozoa</taxon>
        <taxon>Arthropoda</taxon>
        <taxon>Hexapoda</taxon>
        <taxon>Insecta</taxon>
        <taxon>Pterygota</taxon>
        <taxon>Neoptera</taxon>
        <taxon>Endopterygota</taxon>
        <taxon>Diptera</taxon>
        <taxon>Nematocera</taxon>
        <taxon>Culicoidea</taxon>
        <taxon>Culicidae</taxon>
        <taxon>Anophelinae</taxon>
        <taxon>Anopheles</taxon>
    </lineage>
</organism>
<proteinExistence type="predicted"/>
<accession>A0A453YJL2</accession>
<evidence type="ECO:0000313" key="1">
    <source>
        <dbReference type="EnsemblMetazoa" id="AARA017865-PA"/>
    </source>
</evidence>
<protein>
    <submittedName>
        <fullName evidence="1">Uncharacterized protein</fullName>
    </submittedName>
</protein>
<name>A0A453YJL2_ANOAR</name>
<dbReference type="Proteomes" id="UP000075840">
    <property type="component" value="Unassembled WGS sequence"/>
</dbReference>
<dbReference type="EnsemblMetazoa" id="AARA017865-RA">
    <property type="protein sequence ID" value="AARA017865-PA"/>
    <property type="gene ID" value="AARA017865"/>
</dbReference>
<reference evidence="1" key="1">
    <citation type="submission" date="2022-08" db="UniProtKB">
        <authorList>
            <consortium name="EnsemblMetazoa"/>
        </authorList>
    </citation>
    <scope>IDENTIFICATION</scope>
    <source>
        <strain evidence="1">Dongola</strain>
    </source>
</reference>
<sequence>MSSYELHKNASICFHRRSSVGHWHREDHSTDRHSHSCYSIVDRLSAIHLTILKTSSSNHVTAFH</sequence>
<keyword evidence="2" id="KW-1185">Reference proteome</keyword>
<evidence type="ECO:0000313" key="2">
    <source>
        <dbReference type="Proteomes" id="UP000075840"/>
    </source>
</evidence>
<dbReference type="AlphaFoldDB" id="A0A453YJL2"/>